<reference evidence="2" key="1">
    <citation type="journal article" date="2021" name="Sci. Adv.">
        <title>The American lobster genome reveals insights on longevity, neural, and immune adaptations.</title>
        <authorList>
            <person name="Polinski J.M."/>
            <person name="Zimin A.V."/>
            <person name="Clark K.F."/>
            <person name="Kohn A.B."/>
            <person name="Sadowski N."/>
            <person name="Timp W."/>
            <person name="Ptitsyn A."/>
            <person name="Khanna P."/>
            <person name="Romanova D.Y."/>
            <person name="Williams P."/>
            <person name="Greenwood S.J."/>
            <person name="Moroz L.L."/>
            <person name="Walt D.R."/>
            <person name="Bodnar A.G."/>
        </authorList>
    </citation>
    <scope>NUCLEOTIDE SEQUENCE</scope>
    <source>
        <strain evidence="2">GMGI-L3</strain>
    </source>
</reference>
<evidence type="ECO:0000256" key="1">
    <source>
        <dbReference type="SAM" id="MobiDB-lite"/>
    </source>
</evidence>
<proteinExistence type="predicted"/>
<protein>
    <submittedName>
        <fullName evidence="2">Uncharacterized protein</fullName>
    </submittedName>
</protein>
<feature type="region of interest" description="Disordered" evidence="1">
    <location>
        <begin position="66"/>
        <end position="94"/>
    </location>
</feature>
<comment type="caution">
    <text evidence="2">The sequence shown here is derived from an EMBL/GenBank/DDBJ whole genome shotgun (WGS) entry which is preliminary data.</text>
</comment>
<organism evidence="2 3">
    <name type="scientific">Homarus americanus</name>
    <name type="common">American lobster</name>
    <dbReference type="NCBI Taxonomy" id="6706"/>
    <lineage>
        <taxon>Eukaryota</taxon>
        <taxon>Metazoa</taxon>
        <taxon>Ecdysozoa</taxon>
        <taxon>Arthropoda</taxon>
        <taxon>Crustacea</taxon>
        <taxon>Multicrustacea</taxon>
        <taxon>Malacostraca</taxon>
        <taxon>Eumalacostraca</taxon>
        <taxon>Eucarida</taxon>
        <taxon>Decapoda</taxon>
        <taxon>Pleocyemata</taxon>
        <taxon>Astacidea</taxon>
        <taxon>Nephropoidea</taxon>
        <taxon>Nephropidae</taxon>
        <taxon>Homarus</taxon>
    </lineage>
</organism>
<evidence type="ECO:0000313" key="3">
    <source>
        <dbReference type="Proteomes" id="UP000747542"/>
    </source>
</evidence>
<dbReference type="AlphaFoldDB" id="A0A8J5NAY4"/>
<name>A0A8J5NAY4_HOMAM</name>
<dbReference type="EMBL" id="JAHLQT010003582">
    <property type="protein sequence ID" value="KAG7176247.1"/>
    <property type="molecule type" value="Genomic_DNA"/>
</dbReference>
<feature type="compositionally biased region" description="Low complexity" evidence="1">
    <location>
        <begin position="66"/>
        <end position="86"/>
    </location>
</feature>
<dbReference type="Proteomes" id="UP000747542">
    <property type="component" value="Unassembled WGS sequence"/>
</dbReference>
<accession>A0A8J5NAY4</accession>
<evidence type="ECO:0000313" key="2">
    <source>
        <dbReference type="EMBL" id="KAG7176247.1"/>
    </source>
</evidence>
<gene>
    <name evidence="2" type="ORF">Hamer_G009025</name>
</gene>
<keyword evidence="3" id="KW-1185">Reference proteome</keyword>
<sequence>MKSGRGCSETGGVSTLDLSMGKTDAVQDDLATCIFIKSLRHHHSSPVCHDTSRHSNMCECHRRYRNSSSASSSSSTSTPNLASSKSTTNGFNNNHNKQALKEKLMASDKNAKNFSLSSNRYKNYKGSPKWKMDGRSLIGIPVCPSVVADQSYLLLSRWCIYLCDLYQTYYVNHRQVANDRVFFTPASSHIFPSLTISSTHPPYLTSCCPPHLPVSHHSYIRQSLHLFSPPPYTPLPPSPHAVTRAPLQRVDLAPPPPLRTLPTTATSLAHHHLTGILPALRVVCGAPQALVW</sequence>